<accession>A0A251SUM1</accession>
<sequence>MCLFEGPKTTITTSGFKSATGQTLSGYLRSPQSLATIACGFIDPICSGKGFKGLCYW</sequence>
<dbReference type="EMBL" id="MNCJ02000328">
    <property type="protein sequence ID" value="KAF5773117.1"/>
    <property type="molecule type" value="Genomic_DNA"/>
</dbReference>
<evidence type="ECO:0000313" key="1">
    <source>
        <dbReference type="EMBL" id="KAF5773117.1"/>
    </source>
</evidence>
<keyword evidence="3" id="KW-1185">Reference proteome</keyword>
<reference evidence="1" key="3">
    <citation type="submission" date="2020-06" db="EMBL/GenBank/DDBJ databases">
        <title>Helianthus annuus Genome sequencing and assembly Release 2.</title>
        <authorList>
            <person name="Gouzy J."/>
            <person name="Langlade N."/>
            <person name="Munos S."/>
        </authorList>
    </citation>
    <scope>NUCLEOTIDE SEQUENCE</scope>
    <source>
        <tissue evidence="1">Leaves</tissue>
    </source>
</reference>
<name>A0A251SUM1_HELAN</name>
<dbReference type="Proteomes" id="UP000215914">
    <property type="component" value="Chromosome 13"/>
</dbReference>
<reference evidence="2" key="2">
    <citation type="submission" date="2017-02" db="EMBL/GenBank/DDBJ databases">
        <title>Sunflower complete genome.</title>
        <authorList>
            <person name="Langlade N."/>
            <person name="Munos S."/>
        </authorList>
    </citation>
    <scope>NUCLEOTIDE SEQUENCE [LARGE SCALE GENOMIC DNA]</scope>
    <source>
        <tissue evidence="2">Leaves</tissue>
    </source>
</reference>
<dbReference type="InParanoid" id="A0A251SUM1"/>
<evidence type="ECO:0000313" key="2">
    <source>
        <dbReference type="EMBL" id="OTG01241.1"/>
    </source>
</evidence>
<dbReference type="Gramene" id="mRNA:HanXRQr2_Chr13g0585081">
    <property type="protein sequence ID" value="mRNA:HanXRQr2_Chr13g0585081"/>
    <property type="gene ID" value="HanXRQr2_Chr13g0585081"/>
</dbReference>
<protein>
    <submittedName>
        <fullName evidence="2">Uncharacterized protein</fullName>
    </submittedName>
</protein>
<dbReference type="AlphaFoldDB" id="A0A251SUM1"/>
<dbReference type="EMBL" id="CM007902">
    <property type="protein sequence ID" value="OTG01241.1"/>
    <property type="molecule type" value="Genomic_DNA"/>
</dbReference>
<evidence type="ECO:0000313" key="3">
    <source>
        <dbReference type="Proteomes" id="UP000215914"/>
    </source>
</evidence>
<reference evidence="1 3" key="1">
    <citation type="journal article" date="2017" name="Nature">
        <title>The sunflower genome provides insights into oil metabolism, flowering and Asterid evolution.</title>
        <authorList>
            <person name="Badouin H."/>
            <person name="Gouzy J."/>
            <person name="Grassa C.J."/>
            <person name="Murat F."/>
            <person name="Staton S.E."/>
            <person name="Cottret L."/>
            <person name="Lelandais-Briere C."/>
            <person name="Owens G.L."/>
            <person name="Carrere S."/>
            <person name="Mayjonade B."/>
            <person name="Legrand L."/>
            <person name="Gill N."/>
            <person name="Kane N.C."/>
            <person name="Bowers J.E."/>
            <person name="Hubner S."/>
            <person name="Bellec A."/>
            <person name="Berard A."/>
            <person name="Berges H."/>
            <person name="Blanchet N."/>
            <person name="Boniface M.C."/>
            <person name="Brunel D."/>
            <person name="Catrice O."/>
            <person name="Chaidir N."/>
            <person name="Claudel C."/>
            <person name="Donnadieu C."/>
            <person name="Faraut T."/>
            <person name="Fievet G."/>
            <person name="Helmstetter N."/>
            <person name="King M."/>
            <person name="Knapp S.J."/>
            <person name="Lai Z."/>
            <person name="Le Paslier M.C."/>
            <person name="Lippi Y."/>
            <person name="Lorenzon L."/>
            <person name="Mandel J.R."/>
            <person name="Marage G."/>
            <person name="Marchand G."/>
            <person name="Marquand E."/>
            <person name="Bret-Mestries E."/>
            <person name="Morien E."/>
            <person name="Nambeesan S."/>
            <person name="Nguyen T."/>
            <person name="Pegot-Espagnet P."/>
            <person name="Pouilly N."/>
            <person name="Raftis F."/>
            <person name="Sallet E."/>
            <person name="Schiex T."/>
            <person name="Thomas J."/>
            <person name="Vandecasteele C."/>
            <person name="Vares D."/>
            <person name="Vear F."/>
            <person name="Vautrin S."/>
            <person name="Crespi M."/>
            <person name="Mangin B."/>
            <person name="Burke J.M."/>
            <person name="Salse J."/>
            <person name="Munos S."/>
            <person name="Vincourt P."/>
            <person name="Rieseberg L.H."/>
            <person name="Langlade N.B."/>
        </authorList>
    </citation>
    <scope>NUCLEOTIDE SEQUENCE [LARGE SCALE GENOMIC DNA]</scope>
    <source>
        <strain evidence="3">cv. SF193</strain>
        <tissue evidence="1">Leaves</tissue>
    </source>
</reference>
<gene>
    <name evidence="2" type="ORF">HannXRQ_Chr13g0399941</name>
    <name evidence="1" type="ORF">HanXRQr2_Chr13g0585081</name>
</gene>
<proteinExistence type="predicted"/>
<organism evidence="2 3">
    <name type="scientific">Helianthus annuus</name>
    <name type="common">Common sunflower</name>
    <dbReference type="NCBI Taxonomy" id="4232"/>
    <lineage>
        <taxon>Eukaryota</taxon>
        <taxon>Viridiplantae</taxon>
        <taxon>Streptophyta</taxon>
        <taxon>Embryophyta</taxon>
        <taxon>Tracheophyta</taxon>
        <taxon>Spermatophyta</taxon>
        <taxon>Magnoliopsida</taxon>
        <taxon>eudicotyledons</taxon>
        <taxon>Gunneridae</taxon>
        <taxon>Pentapetalae</taxon>
        <taxon>asterids</taxon>
        <taxon>campanulids</taxon>
        <taxon>Asterales</taxon>
        <taxon>Asteraceae</taxon>
        <taxon>Asteroideae</taxon>
        <taxon>Heliantheae alliance</taxon>
        <taxon>Heliantheae</taxon>
        <taxon>Helianthus</taxon>
    </lineage>
</organism>